<evidence type="ECO:0000256" key="4">
    <source>
        <dbReference type="ARBA" id="ARBA00004412"/>
    </source>
</evidence>
<gene>
    <name evidence="19" type="ORF">SteCoe_1576</name>
</gene>
<dbReference type="OrthoDB" id="342763at2759"/>
<comment type="caution">
    <text evidence="19">The sequence shown here is derived from an EMBL/GenBank/DDBJ whole genome shotgun (WGS) entry which is preliminary data.</text>
</comment>
<comment type="subcellular location">
    <subcellularLocation>
        <location evidence="5">Cytoplasmic vesicle</location>
        <location evidence="5">Autophagosome</location>
    </subcellularLocation>
    <subcellularLocation>
        <location evidence="3">Cytoplasmic vesicle</location>
        <location evidence="3">Secretory vesicle</location>
        <location evidence="3">Synaptic vesicle</location>
    </subcellularLocation>
    <subcellularLocation>
        <location evidence="4">Early endosome</location>
    </subcellularLocation>
    <subcellularLocation>
        <location evidence="6">Golgi apparatus</location>
        <location evidence="6">trans-Golgi network</location>
    </subcellularLocation>
    <subcellularLocation>
        <location evidence="7">Late endosome</location>
    </subcellularLocation>
    <subcellularLocation>
        <location evidence="1">Membrane</location>
        <topology evidence="1">Multi-pass membrane protein</topology>
    </subcellularLocation>
    <subcellularLocation>
        <location evidence="2">Recycling endosome</location>
    </subcellularLocation>
</comment>
<dbReference type="GO" id="GO:0005769">
    <property type="term" value="C:early endosome"/>
    <property type="evidence" value="ECO:0007669"/>
    <property type="project" value="UniProtKB-SubCell"/>
</dbReference>
<proteinExistence type="inferred from homology"/>
<accession>A0A1R2D1A3</accession>
<dbReference type="Pfam" id="PF05915">
    <property type="entry name" value="TMEM_230_134"/>
    <property type="match status" value="1"/>
</dbReference>
<evidence type="ECO:0000256" key="10">
    <source>
        <dbReference type="ARBA" id="ARBA00022753"/>
    </source>
</evidence>
<dbReference type="GO" id="GO:0055037">
    <property type="term" value="C:recycling endosome"/>
    <property type="evidence" value="ECO:0007669"/>
    <property type="project" value="UniProtKB-SubCell"/>
</dbReference>
<evidence type="ECO:0000256" key="1">
    <source>
        <dbReference type="ARBA" id="ARBA00004141"/>
    </source>
</evidence>
<feature type="transmembrane region" description="Helical" evidence="18">
    <location>
        <begin position="21"/>
        <end position="41"/>
    </location>
</feature>
<dbReference type="EMBL" id="MPUH01000017">
    <property type="protein sequence ID" value="OMJ95044.1"/>
    <property type="molecule type" value="Genomic_DNA"/>
</dbReference>
<evidence type="ECO:0000256" key="7">
    <source>
        <dbReference type="ARBA" id="ARBA00004603"/>
    </source>
</evidence>
<comment type="function">
    <text evidence="16">Involved in trafficking and recycling of synaptic vesicles.</text>
</comment>
<evidence type="ECO:0000256" key="11">
    <source>
        <dbReference type="ARBA" id="ARBA00022989"/>
    </source>
</evidence>
<evidence type="ECO:0000256" key="18">
    <source>
        <dbReference type="SAM" id="Phobius"/>
    </source>
</evidence>
<keyword evidence="9 18" id="KW-0812">Transmembrane</keyword>
<comment type="similarity">
    <text evidence="8">Belongs to the TMEM134/TMEM230 family.</text>
</comment>
<evidence type="ECO:0000256" key="15">
    <source>
        <dbReference type="ARBA" id="ARBA00023329"/>
    </source>
</evidence>
<evidence type="ECO:0000256" key="12">
    <source>
        <dbReference type="ARBA" id="ARBA00023018"/>
    </source>
</evidence>
<keyword evidence="11 18" id="KW-1133">Transmembrane helix</keyword>
<name>A0A1R2D1A3_9CILI</name>
<keyword evidence="10" id="KW-0967">Endosome</keyword>
<dbReference type="Proteomes" id="UP000187209">
    <property type="component" value="Unassembled WGS sequence"/>
</dbReference>
<evidence type="ECO:0000313" key="19">
    <source>
        <dbReference type="EMBL" id="OMJ95044.1"/>
    </source>
</evidence>
<dbReference type="InterPro" id="IPR008590">
    <property type="entry name" value="TMEM_230/134"/>
</dbReference>
<dbReference type="GO" id="GO:0016020">
    <property type="term" value="C:membrane"/>
    <property type="evidence" value="ECO:0007669"/>
    <property type="project" value="UniProtKB-SubCell"/>
</dbReference>
<evidence type="ECO:0000256" key="17">
    <source>
        <dbReference type="ARBA" id="ARBA00024088"/>
    </source>
</evidence>
<dbReference type="GO" id="GO:0005776">
    <property type="term" value="C:autophagosome"/>
    <property type="evidence" value="ECO:0007669"/>
    <property type="project" value="UniProtKB-SubCell"/>
</dbReference>
<dbReference type="GO" id="GO:0005794">
    <property type="term" value="C:Golgi apparatus"/>
    <property type="evidence" value="ECO:0007669"/>
    <property type="project" value="UniProtKB-SubCell"/>
</dbReference>
<sequence length="92" mass="10418">MKKRSRSPPPLRKQGKIPYKTILLSLLLTISGLIFFSVGLTHWNNGSVTDSGLYWLLASLVFIPGCYHLVIFMQILRGVPGYDYSMLPDFND</sequence>
<keyword evidence="14 18" id="KW-0472">Membrane</keyword>
<keyword evidence="20" id="KW-1185">Reference proteome</keyword>
<feature type="transmembrane region" description="Helical" evidence="18">
    <location>
        <begin position="53"/>
        <end position="76"/>
    </location>
</feature>
<evidence type="ECO:0000256" key="2">
    <source>
        <dbReference type="ARBA" id="ARBA00004172"/>
    </source>
</evidence>
<evidence type="ECO:0000256" key="9">
    <source>
        <dbReference type="ARBA" id="ARBA00022692"/>
    </source>
</evidence>
<keyword evidence="15" id="KW-0968">Cytoplasmic vesicle</keyword>
<evidence type="ECO:0000256" key="5">
    <source>
        <dbReference type="ARBA" id="ARBA00004419"/>
    </source>
</evidence>
<evidence type="ECO:0000256" key="3">
    <source>
        <dbReference type="ARBA" id="ARBA00004234"/>
    </source>
</evidence>
<dbReference type="AlphaFoldDB" id="A0A1R2D1A3"/>
<evidence type="ECO:0000256" key="14">
    <source>
        <dbReference type="ARBA" id="ARBA00023136"/>
    </source>
</evidence>
<dbReference type="GO" id="GO:0005770">
    <property type="term" value="C:late endosome"/>
    <property type="evidence" value="ECO:0007669"/>
    <property type="project" value="UniProtKB-SubCell"/>
</dbReference>
<reference evidence="19 20" key="1">
    <citation type="submission" date="2016-11" db="EMBL/GenBank/DDBJ databases">
        <title>The macronuclear genome of Stentor coeruleus: a giant cell with tiny introns.</title>
        <authorList>
            <person name="Slabodnick M."/>
            <person name="Ruby J.G."/>
            <person name="Reiff S.B."/>
            <person name="Swart E.C."/>
            <person name="Gosai S."/>
            <person name="Prabakaran S."/>
            <person name="Witkowska E."/>
            <person name="Larue G.E."/>
            <person name="Fisher S."/>
            <person name="Freeman R.M."/>
            <person name="Gunawardena J."/>
            <person name="Chu W."/>
            <person name="Stover N.A."/>
            <person name="Gregory B.D."/>
            <person name="Nowacki M."/>
            <person name="Derisi J."/>
            <person name="Roy S.W."/>
            <person name="Marshall W.F."/>
            <person name="Sood P."/>
        </authorList>
    </citation>
    <scope>NUCLEOTIDE SEQUENCE [LARGE SCALE GENOMIC DNA]</scope>
    <source>
        <strain evidence="19">WM001</strain>
    </source>
</reference>
<keyword evidence="12" id="KW-0770">Synapse</keyword>
<dbReference type="PANTHER" id="PTHR15664">
    <property type="entry name" value="C20ORF30 PROTEIN"/>
    <property type="match status" value="1"/>
</dbReference>
<keyword evidence="13" id="KW-0333">Golgi apparatus</keyword>
<dbReference type="PANTHER" id="PTHR15664:SF6">
    <property type="entry name" value="TRANSMEMBRANE PROTEIN 230"/>
    <property type="match status" value="1"/>
</dbReference>
<organism evidence="19 20">
    <name type="scientific">Stentor coeruleus</name>
    <dbReference type="NCBI Taxonomy" id="5963"/>
    <lineage>
        <taxon>Eukaryota</taxon>
        <taxon>Sar</taxon>
        <taxon>Alveolata</taxon>
        <taxon>Ciliophora</taxon>
        <taxon>Postciliodesmatophora</taxon>
        <taxon>Heterotrichea</taxon>
        <taxon>Heterotrichida</taxon>
        <taxon>Stentoridae</taxon>
        <taxon>Stentor</taxon>
    </lineage>
</organism>
<evidence type="ECO:0000313" key="20">
    <source>
        <dbReference type="Proteomes" id="UP000187209"/>
    </source>
</evidence>
<evidence type="ECO:0000256" key="8">
    <source>
        <dbReference type="ARBA" id="ARBA00007743"/>
    </source>
</evidence>
<protein>
    <recommendedName>
        <fullName evidence="17">Transmembrane protein 230</fullName>
    </recommendedName>
</protein>
<evidence type="ECO:0000256" key="16">
    <source>
        <dbReference type="ARBA" id="ARBA00024003"/>
    </source>
</evidence>
<evidence type="ECO:0000256" key="6">
    <source>
        <dbReference type="ARBA" id="ARBA00004601"/>
    </source>
</evidence>
<dbReference type="InterPro" id="IPR044234">
    <property type="entry name" value="TMEM230"/>
</dbReference>
<evidence type="ECO:0000256" key="13">
    <source>
        <dbReference type="ARBA" id="ARBA00023034"/>
    </source>
</evidence>